<keyword evidence="2" id="KW-0645">Protease</keyword>
<evidence type="ECO:0000313" key="9">
    <source>
        <dbReference type="Proteomes" id="UP000031599"/>
    </source>
</evidence>
<keyword evidence="5" id="KW-0720">Serine protease</keyword>
<dbReference type="GO" id="GO:0006508">
    <property type="term" value="P:proteolysis"/>
    <property type="evidence" value="ECO:0007669"/>
    <property type="project" value="UniProtKB-KW"/>
</dbReference>
<dbReference type="PANTHER" id="PTHR42776">
    <property type="entry name" value="SERINE PEPTIDASE S9 FAMILY MEMBER"/>
    <property type="match status" value="1"/>
</dbReference>
<evidence type="ECO:0000256" key="1">
    <source>
        <dbReference type="ARBA" id="ARBA00010040"/>
    </source>
</evidence>
<dbReference type="EMBL" id="JMCC02000033">
    <property type="protein sequence ID" value="KIG16730.1"/>
    <property type="molecule type" value="Genomic_DNA"/>
</dbReference>
<feature type="compositionally biased region" description="Low complexity" evidence="6">
    <location>
        <begin position="16"/>
        <end position="29"/>
    </location>
</feature>
<name>A0A0C2D4X4_9BACT</name>
<dbReference type="SUPFAM" id="SSF82171">
    <property type="entry name" value="DPP6 N-terminal domain-like"/>
    <property type="match status" value="1"/>
</dbReference>
<organism evidence="8 9">
    <name type="scientific">Enhygromyxa salina</name>
    <dbReference type="NCBI Taxonomy" id="215803"/>
    <lineage>
        <taxon>Bacteria</taxon>
        <taxon>Pseudomonadati</taxon>
        <taxon>Myxococcota</taxon>
        <taxon>Polyangia</taxon>
        <taxon>Nannocystales</taxon>
        <taxon>Nannocystaceae</taxon>
        <taxon>Enhygromyxa</taxon>
    </lineage>
</organism>
<evidence type="ECO:0000256" key="3">
    <source>
        <dbReference type="ARBA" id="ARBA00022729"/>
    </source>
</evidence>
<dbReference type="Proteomes" id="UP000031599">
    <property type="component" value="Unassembled WGS sequence"/>
</dbReference>
<evidence type="ECO:0000259" key="7">
    <source>
        <dbReference type="Pfam" id="PF00326"/>
    </source>
</evidence>
<keyword evidence="3" id="KW-0732">Signal</keyword>
<dbReference type="Gene3D" id="3.40.50.1820">
    <property type="entry name" value="alpha/beta hydrolase"/>
    <property type="match status" value="1"/>
</dbReference>
<sequence length="733" mass="80386">MWHPLVPALLLACTPQPQTPVQTNPNPATATPPAPIPASPEAEQDTELGILPPIAPSAEHPFSVLDMLDVDRVSSPALAPDGKRVAYVLRETDMEANKGRTSLWIAGVDGSEPRQLDRHPKGISQPQWAPDGQHIYFMSSRAGTSQVFRVNVEAGEVEQITHFPVAVANLVLSRDASKLAVSAELYPDCPDLACNVAREASETTSAATGVGYDRMFVRHWDTWKDHRRSQLLVADAVPGTDQATIVTKGLDADVPSKPFGGAEEYVFTPDGRGVVFTARASGGGPAEPWSTNFDLFWAPVDASKPPVKLTSNPAWDTHPRFSPDGKQLAYVAMQRPGFEADRFRLMTVAWTGEGFEGEPRAVTQAWDRSVGSFEYAADGGRVFAAVEDLGRKPLFAIDLESGQATIVAGLDHGTVSEVAVGTEQLVITHHDLRNPAELYVVPIPKNGGENGDEAVTRLSHHNDELMARTKVGEPEQFEFVGHGGDTVYGWLVRPVNFDPSTTYPLAFLIHGGPQGSFGDKFHFRWNAQTYAGAGYATVMIDFHGSTGYGQAFTDSISGDWGGKPLEDLKLGLAHVLKANPWIDGDRACALGASYGGFMVNWIAGNWPDRFRCLVNHDGIFDQRMMYYATEELWFPEWEHGGPEYEQPAAYARFNPANHVSSWQTPMLVVHGSLDYRVPLEQGLATFTALQRRGIESRFLHFPDENHWVLSPANSLQWHDEVLRWLDAHTAPTP</sequence>
<dbReference type="InterPro" id="IPR011659">
    <property type="entry name" value="WD40"/>
</dbReference>
<gene>
    <name evidence="8" type="ORF">DB30_04203</name>
</gene>
<evidence type="ECO:0000256" key="4">
    <source>
        <dbReference type="ARBA" id="ARBA00022801"/>
    </source>
</evidence>
<dbReference type="Pfam" id="PF00326">
    <property type="entry name" value="Peptidase_S9"/>
    <property type="match status" value="1"/>
</dbReference>
<comment type="caution">
    <text evidence="8">The sequence shown here is derived from an EMBL/GenBank/DDBJ whole genome shotgun (WGS) entry which is preliminary data.</text>
</comment>
<comment type="similarity">
    <text evidence="1">Belongs to the peptidase S9C family.</text>
</comment>
<dbReference type="GO" id="GO:0004252">
    <property type="term" value="F:serine-type endopeptidase activity"/>
    <property type="evidence" value="ECO:0007669"/>
    <property type="project" value="TreeGrafter"/>
</dbReference>
<dbReference type="SUPFAM" id="SSF53474">
    <property type="entry name" value="alpha/beta-Hydrolases"/>
    <property type="match status" value="1"/>
</dbReference>
<dbReference type="PANTHER" id="PTHR42776:SF13">
    <property type="entry name" value="DIPEPTIDYL-PEPTIDASE 5"/>
    <property type="match status" value="1"/>
</dbReference>
<accession>A0A0C2D4X4</accession>
<dbReference type="Pfam" id="PF07676">
    <property type="entry name" value="PD40"/>
    <property type="match status" value="3"/>
</dbReference>
<dbReference type="FunFam" id="3.40.50.1820:FF:000028">
    <property type="entry name" value="S9 family peptidase"/>
    <property type="match status" value="1"/>
</dbReference>
<dbReference type="AlphaFoldDB" id="A0A0C2D4X4"/>
<dbReference type="InterPro" id="IPR001375">
    <property type="entry name" value="Peptidase_S9_cat"/>
</dbReference>
<keyword evidence="4" id="KW-0378">Hydrolase</keyword>
<protein>
    <submittedName>
        <fullName evidence="8">Prolyl oligopeptidase family protein</fullName>
    </submittedName>
</protein>
<evidence type="ECO:0000256" key="6">
    <source>
        <dbReference type="SAM" id="MobiDB-lite"/>
    </source>
</evidence>
<evidence type="ECO:0000256" key="2">
    <source>
        <dbReference type="ARBA" id="ARBA00022670"/>
    </source>
</evidence>
<dbReference type="InterPro" id="IPR011042">
    <property type="entry name" value="6-blade_b-propeller_TolB-like"/>
</dbReference>
<feature type="domain" description="Peptidase S9 prolyl oligopeptidase catalytic" evidence="7">
    <location>
        <begin position="522"/>
        <end position="729"/>
    </location>
</feature>
<reference evidence="8 9" key="1">
    <citation type="submission" date="2014-12" db="EMBL/GenBank/DDBJ databases">
        <title>Genome assembly of Enhygromyxa salina DSM 15201.</title>
        <authorList>
            <person name="Sharma G."/>
            <person name="Subramanian S."/>
        </authorList>
    </citation>
    <scope>NUCLEOTIDE SEQUENCE [LARGE SCALE GENOMIC DNA]</scope>
    <source>
        <strain evidence="8 9">DSM 15201</strain>
    </source>
</reference>
<proteinExistence type="inferred from homology"/>
<evidence type="ECO:0000313" key="8">
    <source>
        <dbReference type="EMBL" id="KIG16730.1"/>
    </source>
</evidence>
<evidence type="ECO:0000256" key="5">
    <source>
        <dbReference type="ARBA" id="ARBA00022825"/>
    </source>
</evidence>
<dbReference type="Gene3D" id="2.120.10.30">
    <property type="entry name" value="TolB, C-terminal domain"/>
    <property type="match status" value="2"/>
</dbReference>
<feature type="region of interest" description="Disordered" evidence="6">
    <location>
        <begin position="16"/>
        <end position="44"/>
    </location>
</feature>
<dbReference type="InterPro" id="IPR029058">
    <property type="entry name" value="AB_hydrolase_fold"/>
</dbReference>